<dbReference type="EC" id="2.7.7.7" evidence="1"/>
<evidence type="ECO:0000256" key="7">
    <source>
        <dbReference type="ARBA" id="ARBA00049244"/>
    </source>
</evidence>
<dbReference type="InterPro" id="IPR005790">
    <property type="entry name" value="DNA_polIII_delta"/>
</dbReference>
<dbReference type="GO" id="GO:0003887">
    <property type="term" value="F:DNA-directed DNA polymerase activity"/>
    <property type="evidence" value="ECO:0007669"/>
    <property type="project" value="UniProtKB-KW"/>
</dbReference>
<dbReference type="SUPFAM" id="SSF48019">
    <property type="entry name" value="post-AAA+ oligomerization domain-like"/>
    <property type="match status" value="1"/>
</dbReference>
<proteinExistence type="inferred from homology"/>
<dbReference type="PANTHER" id="PTHR34388:SF1">
    <property type="entry name" value="DNA POLYMERASE III SUBUNIT DELTA"/>
    <property type="match status" value="1"/>
</dbReference>
<organism evidence="8">
    <name type="scientific">hydrothermal vent metagenome</name>
    <dbReference type="NCBI Taxonomy" id="652676"/>
    <lineage>
        <taxon>unclassified sequences</taxon>
        <taxon>metagenomes</taxon>
        <taxon>ecological metagenomes</taxon>
    </lineage>
</organism>
<dbReference type="PANTHER" id="PTHR34388">
    <property type="entry name" value="DNA POLYMERASE III SUBUNIT DELTA"/>
    <property type="match status" value="1"/>
</dbReference>
<keyword evidence="4" id="KW-0235">DNA replication</keyword>
<evidence type="ECO:0000256" key="1">
    <source>
        <dbReference type="ARBA" id="ARBA00012417"/>
    </source>
</evidence>
<dbReference type="InterPro" id="IPR027417">
    <property type="entry name" value="P-loop_NTPase"/>
</dbReference>
<dbReference type="GO" id="GO:0003677">
    <property type="term" value="F:DNA binding"/>
    <property type="evidence" value="ECO:0007669"/>
    <property type="project" value="InterPro"/>
</dbReference>
<dbReference type="NCBIfam" id="TIGR01128">
    <property type="entry name" value="holA"/>
    <property type="match status" value="1"/>
</dbReference>
<evidence type="ECO:0000256" key="2">
    <source>
        <dbReference type="ARBA" id="ARBA00022679"/>
    </source>
</evidence>
<comment type="similarity">
    <text evidence="6">Belongs to the DNA polymerase HolA subunit family.</text>
</comment>
<comment type="catalytic activity">
    <reaction evidence="7">
        <text>DNA(n) + a 2'-deoxyribonucleoside 5'-triphosphate = DNA(n+1) + diphosphate</text>
        <dbReference type="Rhea" id="RHEA:22508"/>
        <dbReference type="Rhea" id="RHEA-COMP:17339"/>
        <dbReference type="Rhea" id="RHEA-COMP:17340"/>
        <dbReference type="ChEBI" id="CHEBI:33019"/>
        <dbReference type="ChEBI" id="CHEBI:61560"/>
        <dbReference type="ChEBI" id="CHEBI:173112"/>
        <dbReference type="EC" id="2.7.7.7"/>
    </reaction>
</comment>
<dbReference type="EMBL" id="UOEX01000091">
    <property type="protein sequence ID" value="VAW34138.1"/>
    <property type="molecule type" value="Genomic_DNA"/>
</dbReference>
<dbReference type="GO" id="GO:0006261">
    <property type="term" value="P:DNA-templated DNA replication"/>
    <property type="evidence" value="ECO:0007669"/>
    <property type="project" value="TreeGrafter"/>
</dbReference>
<gene>
    <name evidence="8" type="ORF">MNBD_DELTA03-834</name>
</gene>
<dbReference type="InterPro" id="IPR008921">
    <property type="entry name" value="DNA_pol3_clamp-load_cplx_C"/>
</dbReference>
<accession>A0A3B0UT65</accession>
<sequence>MPLYKKDDINKVVTTIKQGKSVQLYLIVGERFLCRQAADRLCAALIPEAGERQNIITRIDGDEEEPLKTLALLKSFSLFAGRQVFMVTGSRLFQSKETARAVWNRAVKARQNNDMERAARVLQQFAALGGRTIEELTTTAAGEWRQLFGFPKPNGDLSWLASLTTPGTDSRRGRKESGAADKTAAQYMAALTAGIPTGNVLILMASEVDKRKKLFKFIKEHGVIIDLAVGSGSARAVKDSQEAVLRELIQQTLNNLGKKMAPRLVNILMERAGFHPVAVVRETEKLALYVDDAETITINDLDILCARTREDAVYEFTEAFGRADLRQSLLLGARMMETGTHPLALIAALRNYLRKLLVVRSFIDTPRPVFVPGMTYGVFQKGYLTEFKELRADWLAELPKHPYALFMMFEKASKMAAADLIRWQRELLNTEYSLKSSAVPPLLVFEGFLFNCLTNRPA</sequence>
<dbReference type="Gene3D" id="3.40.50.300">
    <property type="entry name" value="P-loop containing nucleotide triphosphate hydrolases"/>
    <property type="match status" value="1"/>
</dbReference>
<dbReference type="Gene3D" id="1.10.8.60">
    <property type="match status" value="1"/>
</dbReference>
<evidence type="ECO:0000256" key="3">
    <source>
        <dbReference type="ARBA" id="ARBA00022695"/>
    </source>
</evidence>
<reference evidence="8" key="1">
    <citation type="submission" date="2018-06" db="EMBL/GenBank/DDBJ databases">
        <authorList>
            <person name="Zhirakovskaya E."/>
        </authorList>
    </citation>
    <scope>NUCLEOTIDE SEQUENCE</scope>
</reference>
<keyword evidence="2 8" id="KW-0808">Transferase</keyword>
<name>A0A3B0UT65_9ZZZZ</name>
<keyword evidence="5" id="KW-0239">DNA-directed DNA polymerase</keyword>
<evidence type="ECO:0000313" key="8">
    <source>
        <dbReference type="EMBL" id="VAW34138.1"/>
    </source>
</evidence>
<dbReference type="Gene3D" id="1.20.272.10">
    <property type="match status" value="1"/>
</dbReference>
<keyword evidence="3 8" id="KW-0548">Nucleotidyltransferase</keyword>
<dbReference type="AlphaFoldDB" id="A0A3B0UT65"/>
<evidence type="ECO:0000256" key="5">
    <source>
        <dbReference type="ARBA" id="ARBA00022932"/>
    </source>
</evidence>
<dbReference type="GO" id="GO:0009360">
    <property type="term" value="C:DNA polymerase III complex"/>
    <property type="evidence" value="ECO:0007669"/>
    <property type="project" value="TreeGrafter"/>
</dbReference>
<evidence type="ECO:0000256" key="6">
    <source>
        <dbReference type="ARBA" id="ARBA00034754"/>
    </source>
</evidence>
<evidence type="ECO:0000256" key="4">
    <source>
        <dbReference type="ARBA" id="ARBA00022705"/>
    </source>
</evidence>
<protein>
    <recommendedName>
        <fullName evidence="1">DNA-directed DNA polymerase</fullName>
        <ecNumber evidence="1">2.7.7.7</ecNumber>
    </recommendedName>
</protein>